<reference evidence="1" key="1">
    <citation type="journal article" date="2015" name="Nature">
        <title>Complex archaea that bridge the gap between prokaryotes and eukaryotes.</title>
        <authorList>
            <person name="Spang A."/>
            <person name="Saw J.H."/>
            <person name="Jorgensen S.L."/>
            <person name="Zaremba-Niedzwiedzka K."/>
            <person name="Martijn J."/>
            <person name="Lind A.E."/>
            <person name="van Eijk R."/>
            <person name="Schleper C."/>
            <person name="Guy L."/>
            <person name="Ettema T.J."/>
        </authorList>
    </citation>
    <scope>NUCLEOTIDE SEQUENCE</scope>
</reference>
<protein>
    <recommendedName>
        <fullName evidence="2">Zinc-ribbon domain-containing protein</fullName>
    </recommendedName>
</protein>
<comment type="caution">
    <text evidence="1">The sequence shown here is derived from an EMBL/GenBank/DDBJ whole genome shotgun (WGS) entry which is preliminary data.</text>
</comment>
<accession>A0A0F9WKN8</accession>
<sequence>MTDFTEAIREGQLAAFKNIFMKRDYSERVSIFYAHKVVNNKCICETCNIIYLNDSIFCQNCGNKLQGVTL</sequence>
<evidence type="ECO:0008006" key="2">
    <source>
        <dbReference type="Google" id="ProtNLM"/>
    </source>
</evidence>
<dbReference type="AlphaFoldDB" id="A0A0F9WKN8"/>
<name>A0A0F9WKN8_9ZZZZ</name>
<dbReference type="EMBL" id="LAZR01000146">
    <property type="protein sequence ID" value="KKN86581.1"/>
    <property type="molecule type" value="Genomic_DNA"/>
</dbReference>
<evidence type="ECO:0000313" key="1">
    <source>
        <dbReference type="EMBL" id="KKN86581.1"/>
    </source>
</evidence>
<gene>
    <name evidence="1" type="ORF">LCGC14_0267570</name>
</gene>
<proteinExistence type="predicted"/>
<organism evidence="1">
    <name type="scientific">marine sediment metagenome</name>
    <dbReference type="NCBI Taxonomy" id="412755"/>
    <lineage>
        <taxon>unclassified sequences</taxon>
        <taxon>metagenomes</taxon>
        <taxon>ecological metagenomes</taxon>
    </lineage>
</organism>